<organism evidence="1 2">
    <name type="scientific">Rhizobium rhizogenes NBRC 13257</name>
    <dbReference type="NCBI Taxonomy" id="1220581"/>
    <lineage>
        <taxon>Bacteria</taxon>
        <taxon>Pseudomonadati</taxon>
        <taxon>Pseudomonadota</taxon>
        <taxon>Alphaproteobacteria</taxon>
        <taxon>Hyphomicrobiales</taxon>
        <taxon>Rhizobiaceae</taxon>
        <taxon>Rhizobium/Agrobacterium group</taxon>
        <taxon>Rhizobium</taxon>
    </lineage>
</organism>
<protein>
    <recommendedName>
        <fullName evidence="3">VWFA domain-containing protein</fullName>
    </recommendedName>
</protein>
<evidence type="ECO:0000313" key="2">
    <source>
        <dbReference type="Proteomes" id="UP000026941"/>
    </source>
</evidence>
<dbReference type="SUPFAM" id="SSF53300">
    <property type="entry name" value="vWA-like"/>
    <property type="match status" value="1"/>
</dbReference>
<dbReference type="EMBL" id="BAYX01000011">
    <property type="protein sequence ID" value="GAJ95433.1"/>
    <property type="molecule type" value="Genomic_DNA"/>
</dbReference>
<accession>A0AA87Q587</accession>
<sequence>MIWWQHISRSRGACSPAMDTRHRHPWRLGLSTLVGVLALLIPAISSFAASPDPRTVDAAIVLAVDKSSSIDPATADFQRNGHATALRSKEVLSAIEGGMTGCIAVSYVEWAGVGDLDTVLPWTKLCSRSDLEVAADAILHSSNAGLKRQGGGGTSLSFAIDISSFLLERWPGHATRKIIDISSNGTNNDGLPVEQSRDAAMKKGYVINVIAVARSEPGVTADLPGYFRQQVIGGPRSFVIVPDRIEDYAVAIRRKLVLEIAGIMPQRLGMDIRPALDRIHIAGNERPIHQSRSMLQLSATSRKY</sequence>
<evidence type="ECO:0000313" key="1">
    <source>
        <dbReference type="EMBL" id="GAJ95433.1"/>
    </source>
</evidence>
<evidence type="ECO:0008006" key="3">
    <source>
        <dbReference type="Google" id="ProtNLM"/>
    </source>
</evidence>
<dbReference type="Gene3D" id="3.40.50.410">
    <property type="entry name" value="von Willebrand factor, type A domain"/>
    <property type="match status" value="1"/>
</dbReference>
<dbReference type="InterPro" id="IPR010607">
    <property type="entry name" value="DUF1194"/>
</dbReference>
<reference evidence="1 2" key="1">
    <citation type="submission" date="2014-05" db="EMBL/GenBank/DDBJ databases">
        <title>Whole genome shotgun sequence of Rhizobium rhizogenes NBRC 13257.</title>
        <authorList>
            <person name="Katano-Makiyama Y."/>
            <person name="Hosoyama A."/>
            <person name="Hashimoto M."/>
            <person name="Hosoyama Y."/>
            <person name="Noguchi M."/>
            <person name="Tsuchikane K."/>
            <person name="Kimura A."/>
            <person name="Ohji S."/>
            <person name="Ichikawa N."/>
            <person name="Yamazoe A."/>
            <person name="Fujita N."/>
        </authorList>
    </citation>
    <scope>NUCLEOTIDE SEQUENCE [LARGE SCALE GENOMIC DNA]</scope>
    <source>
        <strain evidence="1 2">NBRC 13257</strain>
    </source>
</reference>
<proteinExistence type="predicted"/>
<gene>
    <name evidence="1" type="ORF">RRH01S_11_03410</name>
</gene>
<name>A0AA87Q587_RHIRH</name>
<dbReference type="RefSeq" id="WP_015917977.1">
    <property type="nucleotide sequence ID" value="NZ_BAYX01000011.1"/>
</dbReference>
<dbReference type="Pfam" id="PF06707">
    <property type="entry name" value="DUF1194"/>
    <property type="match status" value="1"/>
</dbReference>
<dbReference type="InterPro" id="IPR036465">
    <property type="entry name" value="vWFA_dom_sf"/>
</dbReference>
<dbReference type="AlphaFoldDB" id="A0AA87Q587"/>
<comment type="caution">
    <text evidence="1">The sequence shown here is derived from an EMBL/GenBank/DDBJ whole genome shotgun (WGS) entry which is preliminary data.</text>
</comment>
<dbReference type="Proteomes" id="UP000026941">
    <property type="component" value="Unassembled WGS sequence"/>
</dbReference>